<protein>
    <submittedName>
        <fullName evidence="1">Uncharacterized protein</fullName>
    </submittedName>
</protein>
<reference evidence="2" key="1">
    <citation type="submission" date="2022-10" db="EMBL/GenBank/DDBJ databases">
        <title>Genome assembly of Pristionchus species.</title>
        <authorList>
            <person name="Yoshida K."/>
            <person name="Sommer R.J."/>
        </authorList>
    </citation>
    <scope>NUCLEOTIDE SEQUENCE [LARGE SCALE GENOMIC DNA]</scope>
    <source>
        <strain evidence="2">RS5460</strain>
    </source>
</reference>
<evidence type="ECO:0000313" key="2">
    <source>
        <dbReference type="Proteomes" id="UP001328107"/>
    </source>
</evidence>
<proteinExistence type="predicted"/>
<dbReference type="Proteomes" id="UP001328107">
    <property type="component" value="Unassembled WGS sequence"/>
</dbReference>
<evidence type="ECO:0000313" key="1">
    <source>
        <dbReference type="EMBL" id="GMR33874.1"/>
    </source>
</evidence>
<feature type="non-terminal residue" evidence="1">
    <location>
        <position position="75"/>
    </location>
</feature>
<name>A0AAN5C9I3_9BILA</name>
<sequence>MTIFKLSSHRSPFNDRIANEFVQHSLKWKKLQSFIVSMPEDVAEDNVDTDYARNGYNVAFYEYWREHNALCIEHN</sequence>
<accession>A0AAN5C9I3</accession>
<comment type="caution">
    <text evidence="1">The sequence shown here is derived from an EMBL/GenBank/DDBJ whole genome shotgun (WGS) entry which is preliminary data.</text>
</comment>
<organism evidence="1 2">
    <name type="scientific">Pristionchus mayeri</name>
    <dbReference type="NCBI Taxonomy" id="1317129"/>
    <lineage>
        <taxon>Eukaryota</taxon>
        <taxon>Metazoa</taxon>
        <taxon>Ecdysozoa</taxon>
        <taxon>Nematoda</taxon>
        <taxon>Chromadorea</taxon>
        <taxon>Rhabditida</taxon>
        <taxon>Rhabditina</taxon>
        <taxon>Diplogasteromorpha</taxon>
        <taxon>Diplogasteroidea</taxon>
        <taxon>Neodiplogasteridae</taxon>
        <taxon>Pristionchus</taxon>
    </lineage>
</organism>
<keyword evidence="2" id="KW-1185">Reference proteome</keyword>
<dbReference type="EMBL" id="BTRK01000001">
    <property type="protein sequence ID" value="GMR33874.1"/>
    <property type="molecule type" value="Genomic_DNA"/>
</dbReference>
<dbReference type="AlphaFoldDB" id="A0AAN5C9I3"/>
<gene>
    <name evidence="1" type="ORF">PMAYCL1PPCAC_04069</name>
</gene>